<evidence type="ECO:0000256" key="5">
    <source>
        <dbReference type="ARBA" id="ARBA00022519"/>
    </source>
</evidence>
<dbReference type="Gene3D" id="3.30.70.1450">
    <property type="entry name" value="Regulator of K+ conductance, C-terminal domain"/>
    <property type="match status" value="1"/>
</dbReference>
<keyword evidence="10" id="KW-0406">Ion transport</keyword>
<dbReference type="NCBIfam" id="NF003715">
    <property type="entry name" value="PRK05326.1-2"/>
    <property type="match status" value="1"/>
</dbReference>
<dbReference type="InterPro" id="IPR006037">
    <property type="entry name" value="RCK_C"/>
</dbReference>
<dbReference type="NCBIfam" id="NF003714">
    <property type="entry name" value="PRK05326.1-1"/>
    <property type="match status" value="1"/>
</dbReference>
<feature type="transmembrane region" description="Helical" evidence="12">
    <location>
        <begin position="338"/>
        <end position="359"/>
    </location>
</feature>
<feature type="transmembrane region" description="Helical" evidence="12">
    <location>
        <begin position="222"/>
        <end position="241"/>
    </location>
</feature>
<evidence type="ECO:0000313" key="14">
    <source>
        <dbReference type="EMBL" id="MBB3064999.1"/>
    </source>
</evidence>
<gene>
    <name evidence="14" type="ORF">FHR98_001278</name>
</gene>
<feature type="transmembrane region" description="Helical" evidence="12">
    <location>
        <begin position="277"/>
        <end position="296"/>
    </location>
</feature>
<dbReference type="PANTHER" id="PTHR32507">
    <property type="entry name" value="NA(+)/H(+) ANTIPORTER 1"/>
    <property type="match status" value="1"/>
</dbReference>
<feature type="transmembrane region" description="Helical" evidence="12">
    <location>
        <begin position="190"/>
        <end position="215"/>
    </location>
</feature>
<dbReference type="InterPro" id="IPR016169">
    <property type="entry name" value="FAD-bd_PCMH_sub2"/>
</dbReference>
<dbReference type="PANTHER" id="PTHR32507:SF7">
    <property type="entry name" value="K(+)_H(+) ANTIPORTER NHAP2"/>
    <property type="match status" value="1"/>
</dbReference>
<feature type="transmembrane region" description="Helical" evidence="12">
    <location>
        <begin position="247"/>
        <end position="265"/>
    </location>
</feature>
<evidence type="ECO:0000256" key="2">
    <source>
        <dbReference type="ARBA" id="ARBA00022448"/>
    </source>
</evidence>
<dbReference type="InterPro" id="IPR036318">
    <property type="entry name" value="FAD-bd_PCMH-like_sf"/>
</dbReference>
<keyword evidence="8" id="KW-0630">Potassium</keyword>
<comment type="subcellular location">
    <subcellularLocation>
        <location evidence="1">Cell membrane</location>
        <topology evidence="1">Multi-pass membrane protein</topology>
    </subcellularLocation>
</comment>
<evidence type="ECO:0000256" key="12">
    <source>
        <dbReference type="SAM" id="Phobius"/>
    </source>
</evidence>
<keyword evidence="4" id="KW-1003">Cell membrane</keyword>
<proteinExistence type="predicted"/>
<keyword evidence="6" id="KW-0633">Potassium transport</keyword>
<evidence type="ECO:0000256" key="9">
    <source>
        <dbReference type="ARBA" id="ARBA00022989"/>
    </source>
</evidence>
<dbReference type="AlphaFoldDB" id="A0A839SSP0"/>
<evidence type="ECO:0000259" key="13">
    <source>
        <dbReference type="PROSITE" id="PS51202"/>
    </source>
</evidence>
<evidence type="ECO:0000256" key="4">
    <source>
        <dbReference type="ARBA" id="ARBA00022475"/>
    </source>
</evidence>
<feature type="transmembrane region" description="Helical" evidence="12">
    <location>
        <begin position="302"/>
        <end position="326"/>
    </location>
</feature>
<evidence type="ECO:0000256" key="6">
    <source>
        <dbReference type="ARBA" id="ARBA00022538"/>
    </source>
</evidence>
<dbReference type="Pfam" id="PF00999">
    <property type="entry name" value="Na_H_Exchanger"/>
    <property type="match status" value="1"/>
</dbReference>
<keyword evidence="7 12" id="KW-0812">Transmembrane</keyword>
<feature type="transmembrane region" description="Helical" evidence="12">
    <location>
        <begin position="6"/>
        <end position="23"/>
    </location>
</feature>
<dbReference type="GO" id="GO:0008324">
    <property type="term" value="F:monoatomic cation transmembrane transporter activity"/>
    <property type="evidence" value="ECO:0007669"/>
    <property type="project" value="InterPro"/>
</dbReference>
<protein>
    <submittedName>
        <fullName evidence="14">Cell volume regulation protein A</fullName>
    </submittedName>
</protein>
<evidence type="ECO:0000256" key="3">
    <source>
        <dbReference type="ARBA" id="ARBA00022449"/>
    </source>
</evidence>
<dbReference type="InterPro" id="IPR005170">
    <property type="entry name" value="Transptr-assoc_dom"/>
</dbReference>
<dbReference type="PROSITE" id="PS51202">
    <property type="entry name" value="RCK_C"/>
    <property type="match status" value="1"/>
</dbReference>
<keyword evidence="2" id="KW-0813">Transport</keyword>
<dbReference type="GO" id="GO:0050660">
    <property type="term" value="F:flavin adenine dinucleotide binding"/>
    <property type="evidence" value="ECO:0007669"/>
    <property type="project" value="InterPro"/>
</dbReference>
<evidence type="ECO:0000313" key="15">
    <source>
        <dbReference type="Proteomes" id="UP000581135"/>
    </source>
</evidence>
<dbReference type="Proteomes" id="UP000581135">
    <property type="component" value="Unassembled WGS sequence"/>
</dbReference>
<accession>A0A839SSP0</accession>
<sequence length="611" mass="64428">MEFANHLILIGSGLILISIFAGMISSRFGAPLLLVFLVLGMLAGEDGPGGIDFDDFGTTYLVGSIALAIILFDGGLRTRVESLRKVAAPALVLASAGVVVTAAVTGAAASFLLGIGWLEGLLLGSIVASTDAAAVFLLLHLRGLRLRERLSSTLEAEAGLNDPMAVLLTITCVSLLGMPEVPFNGDTAVALVGTFVLQIVGGATAGLAGGYLLLFMINRIQVAAGLYPIVVTASVLSIFAASQTLGASGFLAAYLMGLTVGNRNHKSSLQIDRFHDGLAWLSQIAMFLMLGLLVTPSELLPVLLPAVVIALALMLVARPVAVALCLPWFGFKAREIGFVSWVGLRGAVPIFLGTIPVLAGLDHAAAYFGVVYVVVLISLIFQGWSIGLAGRKFGVVLPPRPEAPPRVALNLPSGSSRDMLAYSVRPKSLALKRNLARLPLPEKVDLVSIMREGKLLTPVSVKYLNPGDDILLLAPPAALPVLDRLFGERVGGFDSVDAAIMGAFVFNGSAPLESVADAYGLRLPTRKEADTIGAFVSRNLPGRLRVGRRLRVGGVEFVIGELSEGSIKSLSIDLEPKPWSLRLAHIPLIWCRAMIGEPLASLAARMFRKKS</sequence>
<dbReference type="InterPro" id="IPR006153">
    <property type="entry name" value="Cation/H_exchanger_TM"/>
</dbReference>
<organism evidence="14 15">
    <name type="scientific">Limibacillus halophilus</name>
    <dbReference type="NCBI Taxonomy" id="1579333"/>
    <lineage>
        <taxon>Bacteria</taxon>
        <taxon>Pseudomonadati</taxon>
        <taxon>Pseudomonadota</taxon>
        <taxon>Alphaproteobacteria</taxon>
        <taxon>Rhodospirillales</taxon>
        <taxon>Rhodovibrionaceae</taxon>
        <taxon>Limibacillus</taxon>
    </lineage>
</organism>
<dbReference type="SMART" id="SM01091">
    <property type="entry name" value="CorC_HlyC"/>
    <property type="match status" value="1"/>
</dbReference>
<dbReference type="NCBIfam" id="NF003716">
    <property type="entry name" value="PRK05326.1-3"/>
    <property type="match status" value="1"/>
</dbReference>
<feature type="domain" description="RCK C-terminal" evidence="13">
    <location>
        <begin position="406"/>
        <end position="488"/>
    </location>
</feature>
<evidence type="ECO:0000256" key="10">
    <source>
        <dbReference type="ARBA" id="ARBA00023065"/>
    </source>
</evidence>
<keyword evidence="9 12" id="KW-1133">Transmembrane helix</keyword>
<name>A0A839SSP0_9PROT</name>
<dbReference type="InterPro" id="IPR038770">
    <property type="entry name" value="Na+/solute_symporter_sf"/>
</dbReference>
<evidence type="ECO:0000256" key="11">
    <source>
        <dbReference type="ARBA" id="ARBA00023136"/>
    </source>
</evidence>
<dbReference type="Pfam" id="PF03471">
    <property type="entry name" value="CorC_HlyC"/>
    <property type="match status" value="1"/>
</dbReference>
<dbReference type="GO" id="GO:0015297">
    <property type="term" value="F:antiporter activity"/>
    <property type="evidence" value="ECO:0007669"/>
    <property type="project" value="UniProtKB-KW"/>
</dbReference>
<keyword evidence="5" id="KW-0997">Cell inner membrane</keyword>
<evidence type="ECO:0000256" key="7">
    <source>
        <dbReference type="ARBA" id="ARBA00022692"/>
    </source>
</evidence>
<dbReference type="GO" id="GO:0006813">
    <property type="term" value="P:potassium ion transport"/>
    <property type="evidence" value="ECO:0007669"/>
    <property type="project" value="UniProtKB-KW"/>
</dbReference>
<dbReference type="GO" id="GO:1902600">
    <property type="term" value="P:proton transmembrane transport"/>
    <property type="evidence" value="ECO:0007669"/>
    <property type="project" value="InterPro"/>
</dbReference>
<dbReference type="Gene3D" id="3.30.465.10">
    <property type="match status" value="1"/>
</dbReference>
<keyword evidence="3" id="KW-0050">Antiport</keyword>
<keyword evidence="11 12" id="KW-0472">Membrane</keyword>
<dbReference type="SUPFAM" id="SSF116726">
    <property type="entry name" value="TrkA C-terminal domain-like"/>
    <property type="match status" value="1"/>
</dbReference>
<feature type="transmembrane region" description="Helical" evidence="12">
    <location>
        <begin position="121"/>
        <end position="139"/>
    </location>
</feature>
<evidence type="ECO:0000256" key="8">
    <source>
        <dbReference type="ARBA" id="ARBA00022958"/>
    </source>
</evidence>
<feature type="transmembrane region" description="Helical" evidence="12">
    <location>
        <begin position="365"/>
        <end position="384"/>
    </location>
</feature>
<dbReference type="GO" id="GO:0005886">
    <property type="term" value="C:plasma membrane"/>
    <property type="evidence" value="ECO:0007669"/>
    <property type="project" value="UniProtKB-SubCell"/>
</dbReference>
<feature type="transmembrane region" description="Helical" evidence="12">
    <location>
        <begin position="88"/>
        <end position="115"/>
    </location>
</feature>
<comment type="caution">
    <text evidence="14">The sequence shown here is derived from an EMBL/GenBank/DDBJ whole genome shotgun (WGS) entry which is preliminary data.</text>
</comment>
<keyword evidence="15" id="KW-1185">Reference proteome</keyword>
<dbReference type="RefSeq" id="WP_183415816.1">
    <property type="nucleotide sequence ID" value="NZ_JACHXA010000003.1"/>
</dbReference>
<feature type="transmembrane region" description="Helical" evidence="12">
    <location>
        <begin position="160"/>
        <end position="178"/>
    </location>
</feature>
<dbReference type="InterPro" id="IPR036721">
    <property type="entry name" value="RCK_C_sf"/>
</dbReference>
<evidence type="ECO:0000256" key="1">
    <source>
        <dbReference type="ARBA" id="ARBA00004651"/>
    </source>
</evidence>
<dbReference type="Gene3D" id="1.20.1530.20">
    <property type="match status" value="1"/>
</dbReference>
<dbReference type="EMBL" id="JACHXA010000003">
    <property type="protein sequence ID" value="MBB3064999.1"/>
    <property type="molecule type" value="Genomic_DNA"/>
</dbReference>
<dbReference type="SUPFAM" id="SSF56176">
    <property type="entry name" value="FAD-binding/transporter-associated domain-like"/>
    <property type="match status" value="1"/>
</dbReference>
<reference evidence="14 15" key="1">
    <citation type="submission" date="2020-08" db="EMBL/GenBank/DDBJ databases">
        <title>Genomic Encyclopedia of Type Strains, Phase III (KMG-III): the genomes of soil and plant-associated and newly described type strains.</title>
        <authorList>
            <person name="Whitman W."/>
        </authorList>
    </citation>
    <scope>NUCLEOTIDE SEQUENCE [LARGE SCALE GENOMIC DNA]</scope>
    <source>
        <strain evidence="14 15">CECT 8803</strain>
    </source>
</reference>
<feature type="transmembrane region" description="Helical" evidence="12">
    <location>
        <begin position="56"/>
        <end position="76"/>
    </location>
</feature>